<evidence type="ECO:0000256" key="4">
    <source>
        <dbReference type="ARBA" id="ARBA00022741"/>
    </source>
</evidence>
<comment type="catalytic activity">
    <reaction evidence="8">
        <text>L-tyrosyl-[protein] + ATP = O-phospho-L-tyrosyl-[protein] + ADP + H(+)</text>
        <dbReference type="Rhea" id="RHEA:10596"/>
        <dbReference type="Rhea" id="RHEA-COMP:10136"/>
        <dbReference type="Rhea" id="RHEA-COMP:20101"/>
        <dbReference type="ChEBI" id="CHEBI:15378"/>
        <dbReference type="ChEBI" id="CHEBI:30616"/>
        <dbReference type="ChEBI" id="CHEBI:46858"/>
        <dbReference type="ChEBI" id="CHEBI:61978"/>
        <dbReference type="ChEBI" id="CHEBI:456216"/>
        <dbReference type="EC" id="2.7.10.2"/>
    </reaction>
</comment>
<dbReference type="InterPro" id="IPR025669">
    <property type="entry name" value="AAA_dom"/>
</dbReference>
<dbReference type="NCBIfam" id="TIGR01007">
    <property type="entry name" value="eps_fam"/>
    <property type="match status" value="1"/>
</dbReference>
<comment type="caution">
    <text evidence="12">The sequence shown here is derived from an EMBL/GenBank/DDBJ whole genome shotgun (WGS) entry which is preliminary data.</text>
</comment>
<dbReference type="RefSeq" id="WP_241291214.1">
    <property type="nucleotide sequence ID" value="NZ_JAKZGR010000001.1"/>
</dbReference>
<evidence type="ECO:0000256" key="3">
    <source>
        <dbReference type="ARBA" id="ARBA00022679"/>
    </source>
</evidence>
<evidence type="ECO:0000256" key="1">
    <source>
        <dbReference type="ARBA" id="ARBA00007316"/>
    </source>
</evidence>
<organism evidence="12 13">
    <name type="scientific">Belliella kenyensis</name>
    <dbReference type="NCBI Taxonomy" id="1472724"/>
    <lineage>
        <taxon>Bacteria</taxon>
        <taxon>Pseudomonadati</taxon>
        <taxon>Bacteroidota</taxon>
        <taxon>Cytophagia</taxon>
        <taxon>Cytophagales</taxon>
        <taxon>Cyclobacteriaceae</taxon>
        <taxon>Belliella</taxon>
    </lineage>
</organism>
<keyword evidence="9" id="KW-0472">Membrane</keyword>
<dbReference type="InterPro" id="IPR050445">
    <property type="entry name" value="Bact_polysacc_biosynth/exp"/>
</dbReference>
<dbReference type="EC" id="2.7.10.2" evidence="2"/>
<protein>
    <recommendedName>
        <fullName evidence="2">non-specific protein-tyrosine kinase</fullName>
        <ecNumber evidence="2">2.7.10.2</ecNumber>
    </recommendedName>
</protein>
<feature type="transmembrane region" description="Helical" evidence="9">
    <location>
        <begin position="36"/>
        <end position="54"/>
    </location>
</feature>
<gene>
    <name evidence="12" type="ORF">ACFOUP_10345</name>
</gene>
<proteinExistence type="inferred from homology"/>
<feature type="transmembrane region" description="Helical" evidence="9">
    <location>
        <begin position="517"/>
        <end position="538"/>
    </location>
</feature>
<keyword evidence="13" id="KW-1185">Reference proteome</keyword>
<keyword evidence="7" id="KW-0829">Tyrosine-protein kinase</keyword>
<dbReference type="EMBL" id="JBHSAV010000050">
    <property type="protein sequence ID" value="MFC3976777.1"/>
    <property type="molecule type" value="Genomic_DNA"/>
</dbReference>
<dbReference type="Gene3D" id="3.40.50.300">
    <property type="entry name" value="P-loop containing nucleotide triphosphate hydrolases"/>
    <property type="match status" value="1"/>
</dbReference>
<dbReference type="PANTHER" id="PTHR32309">
    <property type="entry name" value="TYROSINE-PROTEIN KINASE"/>
    <property type="match status" value="1"/>
</dbReference>
<dbReference type="SUPFAM" id="SSF52540">
    <property type="entry name" value="P-loop containing nucleoside triphosphate hydrolases"/>
    <property type="match status" value="1"/>
</dbReference>
<evidence type="ECO:0000256" key="8">
    <source>
        <dbReference type="ARBA" id="ARBA00051245"/>
    </source>
</evidence>
<evidence type="ECO:0000259" key="10">
    <source>
        <dbReference type="Pfam" id="PF13614"/>
    </source>
</evidence>
<keyword evidence="4" id="KW-0547">Nucleotide-binding</keyword>
<keyword evidence="9" id="KW-0812">Transmembrane</keyword>
<keyword evidence="5" id="KW-0418">Kinase</keyword>
<comment type="similarity">
    <text evidence="1">Belongs to the CpsD/CapB family.</text>
</comment>
<dbReference type="Proteomes" id="UP001595766">
    <property type="component" value="Unassembled WGS sequence"/>
</dbReference>
<evidence type="ECO:0000256" key="5">
    <source>
        <dbReference type="ARBA" id="ARBA00022777"/>
    </source>
</evidence>
<dbReference type="InterPro" id="IPR032807">
    <property type="entry name" value="GNVR"/>
</dbReference>
<dbReference type="InterPro" id="IPR027417">
    <property type="entry name" value="P-loop_NTPase"/>
</dbReference>
<sequence length="809" mass="92558">MNTNSSPFLKDQLSTEISLNEISDFKEKIQDLLASWKLYSVGIFLGLLLAFFYIKSSPDIYQIESAVLIGEEMPSLGMDLFEPMKFMQSKSNVENEISILKSYPLLEKTLNSMNLNVSYYEKGLFTYNQIFEHFPIEIFVDWTHPQLIGGMFSLEFIGHERFRIHVIDTPHALYIPEDPKHLVKWENLSDLAILEGTFGLPFVYEFMKLQVNNVSFFPGQTVFFKIQDSQSLIMEFKEQTNIKTVNKLSSVINLTFQSTSKKLGEHYLNLLMENYLDKELNEKNRAAEKTIQFIDRQLAVITDSLSFFEDKLQQFRSQNRVFNLSQEGTMIYQKYLELEKQKSSIELSLTYYNDLLNYLAIDEYDQVISPSAVGLEDPILNAMINNIVELQSQKTTLKGYYSPNSPAIREINTQLEAAKNQIAENIRSAIKNTKSSLLEINQKIVEVDADINTLPQTEKQLVGLQRQFNINENIYLYLLQKRAESEISKASSMSKNMILEYARSLDKPIAPKKAKNLAIGAFLGFLIPFMFVVSRSYFSYTIKDPKFIEKNSTVPLLRTIGRSNTEGSLAVQDNPKSLIAESFRILRSDMAFLKPNYKKLSILMTSASPGEGKTFCAINLASVFALLGKKTIVVDLDLRRPKLAKHFGISNSQGVSTCLSKHIPWEDFVQKSSVPNLHVLCSGPIPPNPSELIDQEDFKIMIDQIKESYDILILDSPPIGIVSETLTLTTLVDINLFVLRQNVSEKGNVHLLNEIVAKNPNQKFYAILNDTDHSWSRRTYGYSYNYSAYESYGFDSVPRSFWDRLLRKK</sequence>
<evidence type="ECO:0000256" key="6">
    <source>
        <dbReference type="ARBA" id="ARBA00022840"/>
    </source>
</evidence>
<reference evidence="13" key="1">
    <citation type="journal article" date="2019" name="Int. J. Syst. Evol. Microbiol.">
        <title>The Global Catalogue of Microorganisms (GCM) 10K type strain sequencing project: providing services to taxonomists for standard genome sequencing and annotation.</title>
        <authorList>
            <consortium name="The Broad Institute Genomics Platform"/>
            <consortium name="The Broad Institute Genome Sequencing Center for Infectious Disease"/>
            <person name="Wu L."/>
            <person name="Ma J."/>
        </authorList>
    </citation>
    <scope>NUCLEOTIDE SEQUENCE [LARGE SCALE GENOMIC DNA]</scope>
    <source>
        <strain evidence="13">CECT 8551</strain>
    </source>
</reference>
<evidence type="ECO:0000256" key="7">
    <source>
        <dbReference type="ARBA" id="ARBA00023137"/>
    </source>
</evidence>
<evidence type="ECO:0000313" key="13">
    <source>
        <dbReference type="Proteomes" id="UP001595766"/>
    </source>
</evidence>
<evidence type="ECO:0000256" key="2">
    <source>
        <dbReference type="ARBA" id="ARBA00011903"/>
    </source>
</evidence>
<keyword evidence="6" id="KW-0067">ATP-binding</keyword>
<dbReference type="Pfam" id="PF13614">
    <property type="entry name" value="AAA_31"/>
    <property type="match status" value="1"/>
</dbReference>
<evidence type="ECO:0000259" key="11">
    <source>
        <dbReference type="Pfam" id="PF13807"/>
    </source>
</evidence>
<dbReference type="CDD" id="cd05387">
    <property type="entry name" value="BY-kinase"/>
    <property type="match status" value="1"/>
</dbReference>
<keyword evidence="9" id="KW-1133">Transmembrane helix</keyword>
<name>A0ABV8EP49_9BACT</name>
<dbReference type="PANTHER" id="PTHR32309:SF13">
    <property type="entry name" value="FERRIC ENTEROBACTIN TRANSPORT PROTEIN FEPE"/>
    <property type="match status" value="1"/>
</dbReference>
<evidence type="ECO:0000256" key="9">
    <source>
        <dbReference type="SAM" id="Phobius"/>
    </source>
</evidence>
<evidence type="ECO:0000313" key="12">
    <source>
        <dbReference type="EMBL" id="MFC3976777.1"/>
    </source>
</evidence>
<feature type="domain" description="AAA" evidence="10">
    <location>
        <begin position="609"/>
        <end position="753"/>
    </location>
</feature>
<keyword evidence="3" id="KW-0808">Transferase</keyword>
<accession>A0ABV8EP49</accession>
<dbReference type="InterPro" id="IPR005702">
    <property type="entry name" value="Wzc-like_C"/>
</dbReference>
<feature type="domain" description="Tyrosine-protein kinase G-rich" evidence="11">
    <location>
        <begin position="456"/>
        <end position="536"/>
    </location>
</feature>
<dbReference type="Pfam" id="PF13807">
    <property type="entry name" value="GNVR"/>
    <property type="match status" value="1"/>
</dbReference>